<evidence type="ECO:0000313" key="7">
    <source>
        <dbReference type="EnsemblMetazoa" id="G6647.2:cds"/>
    </source>
</evidence>
<dbReference type="Proteomes" id="UP000005408">
    <property type="component" value="Unassembled WGS sequence"/>
</dbReference>
<dbReference type="InterPro" id="IPR011701">
    <property type="entry name" value="MFS"/>
</dbReference>
<evidence type="ECO:0000256" key="1">
    <source>
        <dbReference type="ARBA" id="ARBA00004141"/>
    </source>
</evidence>
<dbReference type="InterPro" id="IPR020846">
    <property type="entry name" value="MFS_dom"/>
</dbReference>
<dbReference type="AlphaFoldDB" id="A0A8W8NNV0"/>
<dbReference type="GeneID" id="105331066"/>
<feature type="transmembrane region" description="Helical" evidence="5">
    <location>
        <begin position="194"/>
        <end position="217"/>
    </location>
</feature>
<feature type="transmembrane region" description="Helical" evidence="5">
    <location>
        <begin position="423"/>
        <end position="444"/>
    </location>
</feature>
<dbReference type="GO" id="GO:0005326">
    <property type="term" value="F:neurotransmitter transmembrane transporter activity"/>
    <property type="evidence" value="ECO:0007669"/>
    <property type="project" value="TreeGrafter"/>
</dbReference>
<dbReference type="Gene3D" id="1.20.1250.20">
    <property type="entry name" value="MFS general substrate transporter like domains"/>
    <property type="match status" value="2"/>
</dbReference>
<reference evidence="7" key="1">
    <citation type="submission" date="2022-08" db="UniProtKB">
        <authorList>
            <consortium name="EnsemblMetazoa"/>
        </authorList>
    </citation>
    <scope>IDENTIFICATION</scope>
    <source>
        <strain evidence="7">05x7-T-G4-1.051#20</strain>
    </source>
</reference>
<feature type="transmembrane region" description="Helical" evidence="5">
    <location>
        <begin position="488"/>
        <end position="509"/>
    </location>
</feature>
<dbReference type="GO" id="GO:0035249">
    <property type="term" value="P:synaptic transmission, glutamatergic"/>
    <property type="evidence" value="ECO:0007669"/>
    <property type="project" value="TreeGrafter"/>
</dbReference>
<feature type="transmembrane region" description="Helical" evidence="5">
    <location>
        <begin position="259"/>
        <end position="278"/>
    </location>
</feature>
<organism evidence="7 8">
    <name type="scientific">Magallana gigas</name>
    <name type="common">Pacific oyster</name>
    <name type="synonym">Crassostrea gigas</name>
    <dbReference type="NCBI Taxonomy" id="29159"/>
    <lineage>
        <taxon>Eukaryota</taxon>
        <taxon>Metazoa</taxon>
        <taxon>Spiralia</taxon>
        <taxon>Lophotrochozoa</taxon>
        <taxon>Mollusca</taxon>
        <taxon>Bivalvia</taxon>
        <taxon>Autobranchia</taxon>
        <taxon>Pteriomorphia</taxon>
        <taxon>Ostreida</taxon>
        <taxon>Ostreoidea</taxon>
        <taxon>Ostreidae</taxon>
        <taxon>Magallana</taxon>
    </lineage>
</organism>
<keyword evidence="4 5" id="KW-0472">Membrane</keyword>
<dbReference type="SUPFAM" id="SSF103473">
    <property type="entry name" value="MFS general substrate transporter"/>
    <property type="match status" value="1"/>
</dbReference>
<feature type="domain" description="Major facilitator superfamily (MFS) profile" evidence="6">
    <location>
        <begin position="66"/>
        <end position="514"/>
    </location>
</feature>
<dbReference type="EnsemblMetazoa" id="G6647.2">
    <property type="protein sequence ID" value="G6647.2:cds"/>
    <property type="gene ID" value="G6647"/>
</dbReference>
<dbReference type="GO" id="GO:0005313">
    <property type="term" value="F:L-glutamate transmembrane transporter activity"/>
    <property type="evidence" value="ECO:0007669"/>
    <property type="project" value="TreeGrafter"/>
</dbReference>
<feature type="transmembrane region" description="Helical" evidence="5">
    <location>
        <begin position="363"/>
        <end position="383"/>
    </location>
</feature>
<feature type="transmembrane region" description="Helical" evidence="5">
    <location>
        <begin position="229"/>
        <end position="247"/>
    </location>
</feature>
<dbReference type="FunFam" id="1.20.1250.20:FF:000226">
    <property type="entry name" value="Vesicular GLUtamate transporter"/>
    <property type="match status" value="1"/>
</dbReference>
<keyword evidence="8" id="KW-1185">Reference proteome</keyword>
<dbReference type="CDD" id="cd17382">
    <property type="entry name" value="MFS_SLC17A6_7_8_VGluT"/>
    <property type="match status" value="1"/>
</dbReference>
<dbReference type="PANTHER" id="PTHR11662:SF456">
    <property type="entry name" value="VESICULAR GLUTAMATE TRANSPORTER, ISOFORM A"/>
    <property type="match status" value="1"/>
</dbReference>
<feature type="transmembrane region" description="Helical" evidence="5">
    <location>
        <begin position="395"/>
        <end position="417"/>
    </location>
</feature>
<feature type="transmembrane region" description="Helical" evidence="5">
    <location>
        <begin position="456"/>
        <end position="476"/>
    </location>
</feature>
<evidence type="ECO:0000259" key="6">
    <source>
        <dbReference type="PROSITE" id="PS50850"/>
    </source>
</evidence>
<name>A0A8W8NNV0_MAGGI</name>
<dbReference type="GO" id="GO:0098700">
    <property type="term" value="P:neurotransmitter loading into synaptic vesicle"/>
    <property type="evidence" value="ECO:0007669"/>
    <property type="project" value="TreeGrafter"/>
</dbReference>
<feature type="transmembrane region" description="Helical" evidence="5">
    <location>
        <begin position="169"/>
        <end position="188"/>
    </location>
</feature>
<dbReference type="InterPro" id="IPR036259">
    <property type="entry name" value="MFS_trans_sf"/>
</dbReference>
<comment type="subcellular location">
    <subcellularLocation>
        <location evidence="1">Membrane</location>
        <topology evidence="1">Multi-pass membrane protein</topology>
    </subcellularLocation>
</comment>
<proteinExistence type="predicted"/>
<dbReference type="FunFam" id="1.20.1250.20:FF:000004">
    <property type="entry name" value="vesicular glutamate transporter 2 isoform X1"/>
    <property type="match status" value="1"/>
</dbReference>
<keyword evidence="2 5" id="KW-0812">Transmembrane</keyword>
<dbReference type="PANTHER" id="PTHR11662">
    <property type="entry name" value="SOLUTE CARRIER FAMILY 17"/>
    <property type="match status" value="1"/>
</dbReference>
<dbReference type="GO" id="GO:0030672">
    <property type="term" value="C:synaptic vesicle membrane"/>
    <property type="evidence" value="ECO:0007669"/>
    <property type="project" value="TreeGrafter"/>
</dbReference>
<feature type="transmembrane region" description="Helical" evidence="5">
    <location>
        <begin position="319"/>
        <end position="343"/>
    </location>
</feature>
<evidence type="ECO:0000313" key="8">
    <source>
        <dbReference type="Proteomes" id="UP000005408"/>
    </source>
</evidence>
<evidence type="ECO:0000256" key="5">
    <source>
        <dbReference type="SAM" id="Phobius"/>
    </source>
</evidence>
<feature type="transmembrane region" description="Helical" evidence="5">
    <location>
        <begin position="65"/>
        <end position="85"/>
    </location>
</feature>
<dbReference type="PROSITE" id="PS50850">
    <property type="entry name" value="MFS"/>
    <property type="match status" value="1"/>
</dbReference>
<sequence length="628" mass="69613">MNKLDGLIEVLRLRDIRVFKKDAEEKSFVKYDELDEAYSEEEDKKSRFLGYCPSCTCCRCLAQRYLVAILSCVGFLISFGIRCNMGVAIVMMTKNNTYDDDDKPTPAPILVKDGNSTYYNRTVPTLPHLPQFLWTPETIGIVDSSFFWGYIVTQIPGGYLASRVPANRIFGLAIGISSFLNILLPGAAQVHYGLVMAVRILQGLVEGVTYPACHGIWRHWAPPLERSRLATISFCGSYAGAVLGMPLSGILSKTLGWQSGFYVFGIIGMIWCIFWMIFSFEKPSTNPHITQEERIFIETSIAESGCLVDRDMKTPWFKFITSMPVYAIIVANFCRSWTFYLLIISQPMYFSEVFHFNVSKSGVLSALPHLVMAIIVPIGGFMADKLRQRLLTTTTVRKIFNCGGFGLEACFLLGVAITRNTTTAIVCLTLAVGSSGFAISGFNVNHLDIAPRFASILMGLSNGIGTLSGMLCPVVTELLTKKGTADEWQTVFIIASVVHFLGIIFYGIFASGEKQPWAEPPEEDRWRPEDTLKPEGSGKLFSYGAFHGLDSQADDKMNGGVISNGHVGNSSTGNGEYGGFDKSEEYYNNGYGGDYGKRMSFDAPLYSTKEELVQVQSKDSYLNDKREL</sequence>
<dbReference type="GO" id="GO:0060076">
    <property type="term" value="C:excitatory synapse"/>
    <property type="evidence" value="ECO:0007669"/>
    <property type="project" value="TreeGrafter"/>
</dbReference>
<evidence type="ECO:0000256" key="4">
    <source>
        <dbReference type="ARBA" id="ARBA00023136"/>
    </source>
</evidence>
<dbReference type="Pfam" id="PF07690">
    <property type="entry name" value="MFS_1"/>
    <property type="match status" value="1"/>
</dbReference>
<dbReference type="RefSeq" id="XP_011431416.2">
    <property type="nucleotide sequence ID" value="XM_011433114.4"/>
</dbReference>
<dbReference type="EnsemblMetazoa" id="G6647.1">
    <property type="protein sequence ID" value="G6647.1:cds"/>
    <property type="gene ID" value="G6647"/>
</dbReference>
<protein>
    <recommendedName>
        <fullName evidence="6">Major facilitator superfamily (MFS) profile domain-containing protein</fullName>
    </recommendedName>
</protein>
<keyword evidence="3 5" id="KW-1133">Transmembrane helix</keyword>
<dbReference type="InterPro" id="IPR050382">
    <property type="entry name" value="MFS_Na/Anion_cotransporter"/>
</dbReference>
<dbReference type="GO" id="GO:0050803">
    <property type="term" value="P:regulation of synapse structure or activity"/>
    <property type="evidence" value="ECO:0007669"/>
    <property type="project" value="TreeGrafter"/>
</dbReference>
<accession>A0A8W8NNV0</accession>
<evidence type="ECO:0000256" key="3">
    <source>
        <dbReference type="ARBA" id="ARBA00022989"/>
    </source>
</evidence>
<evidence type="ECO:0000256" key="2">
    <source>
        <dbReference type="ARBA" id="ARBA00022692"/>
    </source>
</evidence>